<reference evidence="1" key="1">
    <citation type="submission" date="2022-06" db="EMBL/GenBank/DDBJ databases">
        <title>Ornithinimicrobium HY1793.</title>
        <authorList>
            <person name="Huang Y."/>
        </authorList>
    </citation>
    <scope>NUCLEOTIDE SEQUENCE</scope>
    <source>
        <strain evidence="1">HY1793</strain>
    </source>
</reference>
<dbReference type="InterPro" id="IPR011856">
    <property type="entry name" value="tRNA_endonuc-like_dom_sf"/>
</dbReference>
<organism evidence="1 2">
    <name type="scientific">Ornithinimicrobium faecis</name>
    <dbReference type="NCBI Taxonomy" id="2934158"/>
    <lineage>
        <taxon>Bacteria</taxon>
        <taxon>Bacillati</taxon>
        <taxon>Actinomycetota</taxon>
        <taxon>Actinomycetes</taxon>
        <taxon>Micrococcales</taxon>
        <taxon>Ornithinimicrobiaceae</taxon>
        <taxon>Ornithinimicrobium</taxon>
    </lineage>
</organism>
<evidence type="ECO:0000313" key="2">
    <source>
        <dbReference type="Proteomes" id="UP001056455"/>
    </source>
</evidence>
<name>A0ABY4YR17_9MICO</name>
<evidence type="ECO:0008006" key="3">
    <source>
        <dbReference type="Google" id="ProtNLM"/>
    </source>
</evidence>
<protein>
    <recommendedName>
        <fullName evidence="3">DUF91 domain-containing protein</fullName>
    </recommendedName>
</protein>
<dbReference type="Proteomes" id="UP001056455">
    <property type="component" value="Chromosome"/>
</dbReference>
<keyword evidence="2" id="KW-1185">Reference proteome</keyword>
<evidence type="ECO:0000313" key="1">
    <source>
        <dbReference type="EMBL" id="USQ79186.1"/>
    </source>
</evidence>
<sequence>MAVEMGIWRINGSQPQRLVPSAMPLESMLEQYLSQDPSLLGDNLMIIGRQVRTPYNTYVDLLAMDVDGDVHVLELKRDKTPRDVVAQVLDYGSWISTLDRDAIIAVATEYLREPFEAAFGRAFDDAPVPDDINTDLELTVVASSLDPSSERIVTYLREFGVPINVVFFSFLEDEDRQYLARSWLAPAESADAVPSPGGTKKGKRAQWNGQDWYVNFGDGLGRSWEDGRKYGFISAGGGEWYSRTLRNLPEGARVNVYLPQRGYVAVGTTLRTAVTFDKAEVWIQGTWQSLASLPLQARYRHDREDSFGEDLAEYAIPVEWSVAVPEEEAYRETGMFASTHSACKLRQDFTLQKLADHFGLNRENP</sequence>
<proteinExistence type="predicted"/>
<accession>A0ABY4YR17</accession>
<dbReference type="Gene3D" id="3.40.1350.10">
    <property type="match status" value="1"/>
</dbReference>
<gene>
    <name evidence="1" type="ORF">NF556_16420</name>
</gene>
<dbReference type="EMBL" id="CP099489">
    <property type="protein sequence ID" value="USQ79186.1"/>
    <property type="molecule type" value="Genomic_DNA"/>
</dbReference>
<dbReference type="RefSeq" id="WP_252592101.1">
    <property type="nucleotide sequence ID" value="NZ_CP099489.1"/>
</dbReference>